<name>A0A1G4ILL9_9SACH</name>
<dbReference type="Pfam" id="PF08022">
    <property type="entry name" value="FAD_binding_8"/>
    <property type="match status" value="1"/>
</dbReference>
<feature type="transmembrane region" description="Helical" evidence="20">
    <location>
        <begin position="239"/>
        <end position="259"/>
    </location>
</feature>
<evidence type="ECO:0000259" key="22">
    <source>
        <dbReference type="PROSITE" id="PS51384"/>
    </source>
</evidence>
<dbReference type="CDD" id="cd06186">
    <property type="entry name" value="NOX_Duox_like_FAD_NADP"/>
    <property type="match status" value="1"/>
</dbReference>
<dbReference type="PANTHER" id="PTHR32361">
    <property type="entry name" value="FERRIC/CUPRIC REDUCTASE TRANSMEMBRANE COMPONENT"/>
    <property type="match status" value="1"/>
</dbReference>
<feature type="chain" id="PRO_5009235634" description="ferric-chelate reductase (NADPH)" evidence="21">
    <location>
        <begin position="18"/>
        <end position="707"/>
    </location>
</feature>
<keyword evidence="7" id="KW-0349">Heme</keyword>
<feature type="transmembrane region" description="Helical" evidence="20">
    <location>
        <begin position="166"/>
        <end position="188"/>
    </location>
</feature>
<evidence type="ECO:0000256" key="14">
    <source>
        <dbReference type="ARBA" id="ARBA00023002"/>
    </source>
</evidence>
<feature type="domain" description="FAD-binding FR-type" evidence="22">
    <location>
        <begin position="416"/>
        <end position="535"/>
    </location>
</feature>
<keyword evidence="10" id="KW-0274">FAD</keyword>
<evidence type="ECO:0000256" key="8">
    <source>
        <dbReference type="ARBA" id="ARBA00022630"/>
    </source>
</evidence>
<keyword evidence="21" id="KW-0732">Signal</keyword>
<evidence type="ECO:0000256" key="10">
    <source>
        <dbReference type="ARBA" id="ARBA00022827"/>
    </source>
</evidence>
<dbReference type="GO" id="GO:0006826">
    <property type="term" value="P:iron ion transport"/>
    <property type="evidence" value="ECO:0007669"/>
    <property type="project" value="TreeGrafter"/>
</dbReference>
<dbReference type="InterPro" id="IPR013112">
    <property type="entry name" value="FAD-bd_8"/>
</dbReference>
<accession>A0A1G4ILL9</accession>
<keyword evidence="5" id="KW-0813">Transport</keyword>
<feature type="transmembrane region" description="Helical" evidence="20">
    <location>
        <begin position="379"/>
        <end position="399"/>
    </location>
</feature>
<evidence type="ECO:0000256" key="15">
    <source>
        <dbReference type="ARBA" id="ARBA00023004"/>
    </source>
</evidence>
<dbReference type="InterPro" id="IPR039261">
    <property type="entry name" value="FNR_nucleotide-bd"/>
</dbReference>
<evidence type="ECO:0000313" key="24">
    <source>
        <dbReference type="Proteomes" id="UP000189911"/>
    </source>
</evidence>
<reference evidence="24" key="1">
    <citation type="submission" date="2016-03" db="EMBL/GenBank/DDBJ databases">
        <authorList>
            <person name="Devillers Hugo."/>
        </authorList>
    </citation>
    <scope>NUCLEOTIDE SEQUENCE [LARGE SCALE GENOMIC DNA]</scope>
</reference>
<keyword evidence="17 20" id="KW-0472">Membrane</keyword>
<feature type="transmembrane region" description="Helical" evidence="20">
    <location>
        <begin position="352"/>
        <end position="373"/>
    </location>
</feature>
<evidence type="ECO:0000256" key="17">
    <source>
        <dbReference type="ARBA" id="ARBA00023136"/>
    </source>
</evidence>
<dbReference type="OrthoDB" id="4494341at2759"/>
<dbReference type="EC" id="1.16.1.9" evidence="4"/>
<dbReference type="GO" id="GO:0006879">
    <property type="term" value="P:intracellular iron ion homeostasis"/>
    <property type="evidence" value="ECO:0007669"/>
    <property type="project" value="TreeGrafter"/>
</dbReference>
<evidence type="ECO:0000256" key="11">
    <source>
        <dbReference type="ARBA" id="ARBA00022857"/>
    </source>
</evidence>
<comment type="catalytic activity">
    <reaction evidence="19">
        <text>2 a Fe(II)-siderophore + NADP(+) + H(+) = 2 a Fe(III)-siderophore + NADPH</text>
        <dbReference type="Rhea" id="RHEA:28795"/>
        <dbReference type="Rhea" id="RHEA-COMP:11342"/>
        <dbReference type="Rhea" id="RHEA-COMP:11344"/>
        <dbReference type="ChEBI" id="CHEBI:15378"/>
        <dbReference type="ChEBI" id="CHEBI:29033"/>
        <dbReference type="ChEBI" id="CHEBI:29034"/>
        <dbReference type="ChEBI" id="CHEBI:57783"/>
        <dbReference type="ChEBI" id="CHEBI:58349"/>
        <dbReference type="EC" id="1.16.1.9"/>
    </reaction>
</comment>
<sequence length="707" mass="79766">MIKALVLPLSLLICVAAESGPNHPAKTVKEASWPDVAVTACGRGLSSFSWGFNTSSKGYPALCSYEPAFESMAYCANNFLANKGLSKDFLLIIESFNTLCSYYVDVPPSFTDETLWSALENGTSHIQTSFNVSAINYAPVAANATYVNNYATAYYAFLNNIDKSNMYGAAICLYFLGIFVLAAAINFLRINGFHKPLLKKGFVNYFRSHITIPAVYHRHAQEFSYFKVITGLIPTRLEAILVVGYVILHTVLIAVDYGFDSPNLLFSPKKAQIARFVADRTGIMAFAHFPLIVLFATRNNFFQWITGLHYTTFIVFHKWVSRMMFLDAVIHGAAYTHYTIIYKTWKESREEIYWEFGVAAIIFAGLMILYAFYFFRKNYYEAFLYTHILFGALFFYSCWEHVCQLGWTEWLYAAIALWTVDRIVRVLRIVAFGFPEATFRLLEDDLVRLSIPKVSKIWRAKPGQYAFIYFWHPRYFWQSHPFTVMDSILNENEVIIVFKPKEGLTRYLKNQVKKSGGTMKMRVSLEGPYGCGSSLQHYDNVLLLVGGAGLPGPLCHAVKLAGKYSEQGKKINLVLSMRGPSVLNAFSPEFEKLAEFGVNVELYDTSLSSLDAPCRDQASDAVESDKEEEKVQTNQVSSPCGNIEFTAVAGRPPLDVILERAVNGSSSLAVFCCGPSSLVDTARNLTACYVRKYPTKPIEYFEDYQSW</sequence>
<dbReference type="GO" id="GO:0052851">
    <property type="term" value="F:ferric-chelate reductase (NADPH) activity"/>
    <property type="evidence" value="ECO:0007669"/>
    <property type="project" value="UniProtKB-EC"/>
</dbReference>
<dbReference type="PROSITE" id="PS51384">
    <property type="entry name" value="FAD_FR"/>
    <property type="match status" value="1"/>
</dbReference>
<evidence type="ECO:0000256" key="13">
    <source>
        <dbReference type="ARBA" id="ARBA00022989"/>
    </source>
</evidence>
<gene>
    <name evidence="23" type="ORF">LANO_0A00298G</name>
</gene>
<evidence type="ECO:0000256" key="16">
    <source>
        <dbReference type="ARBA" id="ARBA00023065"/>
    </source>
</evidence>
<dbReference type="SUPFAM" id="SSF52343">
    <property type="entry name" value="Ferredoxin reductase-like, C-terminal NADP-linked domain"/>
    <property type="match status" value="1"/>
</dbReference>
<keyword evidence="24" id="KW-1185">Reference proteome</keyword>
<evidence type="ECO:0000256" key="21">
    <source>
        <dbReference type="SAM" id="SignalP"/>
    </source>
</evidence>
<evidence type="ECO:0000256" key="2">
    <source>
        <dbReference type="ARBA" id="ARBA00004651"/>
    </source>
</evidence>
<dbReference type="Pfam" id="PF08030">
    <property type="entry name" value="NAD_binding_6"/>
    <property type="match status" value="1"/>
</dbReference>
<evidence type="ECO:0000256" key="9">
    <source>
        <dbReference type="ARBA" id="ARBA00022692"/>
    </source>
</evidence>
<evidence type="ECO:0000256" key="5">
    <source>
        <dbReference type="ARBA" id="ARBA00022448"/>
    </source>
</evidence>
<protein>
    <recommendedName>
        <fullName evidence="4">ferric-chelate reductase (NADPH)</fullName>
        <ecNumber evidence="4">1.16.1.9</ecNumber>
    </recommendedName>
</protein>
<dbReference type="GO" id="GO:0015677">
    <property type="term" value="P:copper ion import"/>
    <property type="evidence" value="ECO:0007669"/>
    <property type="project" value="TreeGrafter"/>
</dbReference>
<dbReference type="Proteomes" id="UP000189911">
    <property type="component" value="Chromosome A"/>
</dbReference>
<keyword evidence="6" id="KW-1003">Cell membrane</keyword>
<dbReference type="AlphaFoldDB" id="A0A1G4ILL9"/>
<evidence type="ECO:0000313" key="23">
    <source>
        <dbReference type="EMBL" id="SCU77410.1"/>
    </source>
</evidence>
<keyword evidence="15" id="KW-0408">Iron</keyword>
<dbReference type="SUPFAM" id="SSF63380">
    <property type="entry name" value="Riboflavin synthase domain-like"/>
    <property type="match status" value="1"/>
</dbReference>
<keyword evidence="11" id="KW-0521">NADP</keyword>
<dbReference type="InterPro" id="IPR013121">
    <property type="entry name" value="Fe_red_NAD-bd_6"/>
</dbReference>
<proteinExistence type="inferred from homology"/>
<evidence type="ECO:0000256" key="6">
    <source>
        <dbReference type="ARBA" id="ARBA00022475"/>
    </source>
</evidence>
<evidence type="ECO:0000256" key="1">
    <source>
        <dbReference type="ARBA" id="ARBA00001974"/>
    </source>
</evidence>
<organism evidence="23 24">
    <name type="scientific">Lachancea nothofagi CBS 11611</name>
    <dbReference type="NCBI Taxonomy" id="1266666"/>
    <lineage>
        <taxon>Eukaryota</taxon>
        <taxon>Fungi</taxon>
        <taxon>Dikarya</taxon>
        <taxon>Ascomycota</taxon>
        <taxon>Saccharomycotina</taxon>
        <taxon>Saccharomycetes</taxon>
        <taxon>Saccharomycetales</taxon>
        <taxon>Saccharomycetaceae</taxon>
        <taxon>Lachancea</taxon>
    </lineage>
</organism>
<dbReference type="PANTHER" id="PTHR32361:SF9">
    <property type="entry name" value="FERRIC REDUCTASE TRANSMEMBRANE COMPONENT 3-RELATED"/>
    <property type="match status" value="1"/>
</dbReference>
<dbReference type="Pfam" id="PF01794">
    <property type="entry name" value="Ferric_reduct"/>
    <property type="match status" value="1"/>
</dbReference>
<dbReference type="SFLD" id="SFLDS00052">
    <property type="entry name" value="Ferric_Reductase_Domain"/>
    <property type="match status" value="1"/>
</dbReference>
<feature type="signal peptide" evidence="21">
    <location>
        <begin position="1"/>
        <end position="17"/>
    </location>
</feature>
<dbReference type="InterPro" id="IPR017938">
    <property type="entry name" value="Riboflavin_synthase-like_b-brl"/>
</dbReference>
<dbReference type="InterPro" id="IPR051410">
    <property type="entry name" value="Ferric/Cupric_Reductase"/>
</dbReference>
<keyword evidence="18" id="KW-0325">Glycoprotein</keyword>
<comment type="subcellular location">
    <subcellularLocation>
        <location evidence="2">Cell membrane</location>
        <topology evidence="2">Multi-pass membrane protein</topology>
    </subcellularLocation>
</comment>
<dbReference type="GO" id="GO:0005886">
    <property type="term" value="C:plasma membrane"/>
    <property type="evidence" value="ECO:0007669"/>
    <property type="project" value="UniProtKB-SubCell"/>
</dbReference>
<dbReference type="Gene3D" id="3.40.50.80">
    <property type="entry name" value="Nucleotide-binding domain of ferredoxin-NADP reductase (FNR) module"/>
    <property type="match status" value="1"/>
</dbReference>
<evidence type="ECO:0000256" key="12">
    <source>
        <dbReference type="ARBA" id="ARBA00022982"/>
    </source>
</evidence>
<dbReference type="InterPro" id="IPR017927">
    <property type="entry name" value="FAD-bd_FR_type"/>
</dbReference>
<keyword evidence="9 20" id="KW-0812">Transmembrane</keyword>
<dbReference type="EMBL" id="LT598449">
    <property type="protein sequence ID" value="SCU77410.1"/>
    <property type="molecule type" value="Genomic_DNA"/>
</dbReference>
<keyword evidence="8" id="KW-0285">Flavoprotein</keyword>
<keyword evidence="14" id="KW-0560">Oxidoreductase</keyword>
<dbReference type="InterPro" id="IPR013130">
    <property type="entry name" value="Fe3_Rdtase_TM_dom"/>
</dbReference>
<evidence type="ECO:0000256" key="19">
    <source>
        <dbReference type="ARBA" id="ARBA00048483"/>
    </source>
</evidence>
<evidence type="ECO:0000256" key="4">
    <source>
        <dbReference type="ARBA" id="ARBA00012668"/>
    </source>
</evidence>
<comment type="similarity">
    <text evidence="3">Belongs to the ferric reductase (FRE) family.</text>
</comment>
<evidence type="ECO:0000256" key="20">
    <source>
        <dbReference type="SAM" id="Phobius"/>
    </source>
</evidence>
<evidence type="ECO:0000256" key="7">
    <source>
        <dbReference type="ARBA" id="ARBA00022617"/>
    </source>
</evidence>
<keyword evidence="13 20" id="KW-1133">Transmembrane helix</keyword>
<comment type="cofactor">
    <cofactor evidence="1">
        <name>FAD</name>
        <dbReference type="ChEBI" id="CHEBI:57692"/>
    </cofactor>
</comment>
<keyword evidence="7" id="KW-0479">Metal-binding</keyword>
<keyword evidence="16" id="KW-0406">Ion transport</keyword>
<keyword evidence="12" id="KW-0249">Electron transport</keyword>
<dbReference type="SFLD" id="SFLDG01168">
    <property type="entry name" value="Ferric_reductase_subgroup_(FRE"/>
    <property type="match status" value="1"/>
</dbReference>
<evidence type="ECO:0000256" key="3">
    <source>
        <dbReference type="ARBA" id="ARBA00006278"/>
    </source>
</evidence>
<evidence type="ECO:0000256" key="18">
    <source>
        <dbReference type="ARBA" id="ARBA00023180"/>
    </source>
</evidence>